<dbReference type="AlphaFoldDB" id="A0A162K5Z5"/>
<gene>
    <name evidence="1" type="ORF">PBAT_21890</name>
</gene>
<evidence type="ECO:0000313" key="2">
    <source>
        <dbReference type="Proteomes" id="UP000077355"/>
    </source>
</evidence>
<protein>
    <submittedName>
        <fullName evidence="1">Uncharacterized protein</fullName>
    </submittedName>
</protein>
<keyword evidence="2" id="KW-1185">Reference proteome</keyword>
<dbReference type="EMBL" id="LVJI01000048">
    <property type="protein sequence ID" value="OAB41208.1"/>
    <property type="molecule type" value="Genomic_DNA"/>
</dbReference>
<dbReference type="RefSeq" id="WP_068652801.1">
    <property type="nucleotide sequence ID" value="NZ_CP043611.1"/>
</dbReference>
<proteinExistence type="predicted"/>
<sequence length="127" mass="14696">MKTKFLELISSILECKLDNDIFNNQDQIIGKINQYNDFFRLRSQNKKFRDYDGEVLVAPVPFTSTGSNSKIAIVGLNPKFDDGEAADEKLNAGINWKDYSDFYTSARTVHYVMDVRGSRYYNNKLNY</sequence>
<reference evidence="1 2" key="1">
    <citation type="submission" date="2016-03" db="EMBL/GenBank/DDBJ databases">
        <title>Draft genome sequence of Paenibacillus antarcticus CECT 5836.</title>
        <authorList>
            <person name="Shin S.-K."/>
            <person name="Yi H."/>
        </authorList>
    </citation>
    <scope>NUCLEOTIDE SEQUENCE [LARGE SCALE GENOMIC DNA]</scope>
    <source>
        <strain evidence="1 2">CECT 5836</strain>
    </source>
</reference>
<comment type="caution">
    <text evidence="1">The sequence shown here is derived from an EMBL/GenBank/DDBJ whole genome shotgun (WGS) entry which is preliminary data.</text>
</comment>
<organism evidence="1 2">
    <name type="scientific">Paenibacillus antarcticus</name>
    <dbReference type="NCBI Taxonomy" id="253703"/>
    <lineage>
        <taxon>Bacteria</taxon>
        <taxon>Bacillati</taxon>
        <taxon>Bacillota</taxon>
        <taxon>Bacilli</taxon>
        <taxon>Bacillales</taxon>
        <taxon>Paenibacillaceae</taxon>
        <taxon>Paenibacillus</taxon>
    </lineage>
</organism>
<accession>A0A162K5Z5</accession>
<evidence type="ECO:0000313" key="1">
    <source>
        <dbReference type="EMBL" id="OAB41208.1"/>
    </source>
</evidence>
<name>A0A162K5Z5_9BACL</name>
<dbReference type="Proteomes" id="UP000077355">
    <property type="component" value="Unassembled WGS sequence"/>
</dbReference>